<dbReference type="InterPro" id="IPR028068">
    <property type="entry name" value="PIRT"/>
</dbReference>
<proteinExistence type="predicted"/>
<evidence type="ECO:0000256" key="1">
    <source>
        <dbReference type="SAM" id="MobiDB-lite"/>
    </source>
</evidence>
<organism evidence="3 4">
    <name type="scientific">Xenoophorus captivus</name>
    <dbReference type="NCBI Taxonomy" id="1517983"/>
    <lineage>
        <taxon>Eukaryota</taxon>
        <taxon>Metazoa</taxon>
        <taxon>Chordata</taxon>
        <taxon>Craniata</taxon>
        <taxon>Vertebrata</taxon>
        <taxon>Euteleostomi</taxon>
        <taxon>Actinopterygii</taxon>
        <taxon>Neopterygii</taxon>
        <taxon>Teleostei</taxon>
        <taxon>Neoteleostei</taxon>
        <taxon>Acanthomorphata</taxon>
        <taxon>Ovalentaria</taxon>
        <taxon>Atherinomorphae</taxon>
        <taxon>Cyprinodontiformes</taxon>
        <taxon>Goodeidae</taxon>
        <taxon>Xenoophorus</taxon>
    </lineage>
</organism>
<dbReference type="EMBL" id="JAHRIN010000212">
    <property type="protein sequence ID" value="MEQ2190770.1"/>
    <property type="molecule type" value="Genomic_DNA"/>
</dbReference>
<evidence type="ECO:0000313" key="4">
    <source>
        <dbReference type="Proteomes" id="UP001434883"/>
    </source>
</evidence>
<feature type="transmembrane region" description="Helical" evidence="2">
    <location>
        <begin position="68"/>
        <end position="90"/>
    </location>
</feature>
<keyword evidence="4" id="KW-1185">Reference proteome</keyword>
<protein>
    <submittedName>
        <fullName evidence="3">Uncharacterized protein</fullName>
    </submittedName>
</protein>
<name>A0ABV0Q4P4_9TELE</name>
<keyword evidence="2" id="KW-0472">Membrane</keyword>
<keyword evidence="2" id="KW-0812">Transmembrane</keyword>
<accession>A0ABV0Q4P4</accession>
<dbReference type="PANTHER" id="PTHR28613">
    <property type="entry name" value="SI:CH211-232M10.4-RELATED"/>
    <property type="match status" value="1"/>
</dbReference>
<feature type="compositionally biased region" description="Polar residues" evidence="1">
    <location>
        <begin position="312"/>
        <end position="329"/>
    </location>
</feature>
<evidence type="ECO:0000256" key="2">
    <source>
        <dbReference type="SAM" id="Phobius"/>
    </source>
</evidence>
<feature type="transmembrane region" description="Helical" evidence="2">
    <location>
        <begin position="36"/>
        <end position="56"/>
    </location>
</feature>
<keyword evidence="2" id="KW-1133">Transmembrane helix</keyword>
<gene>
    <name evidence="3" type="ORF">XENOCAPTIV_009509</name>
</gene>
<feature type="transmembrane region" description="Helical" evidence="2">
    <location>
        <begin position="199"/>
        <end position="219"/>
    </location>
</feature>
<dbReference type="Pfam" id="PF15125">
    <property type="entry name" value="TMEM238"/>
    <property type="match status" value="1"/>
</dbReference>
<feature type="compositionally biased region" description="Low complexity" evidence="1">
    <location>
        <begin position="300"/>
        <end position="311"/>
    </location>
</feature>
<feature type="region of interest" description="Disordered" evidence="1">
    <location>
        <begin position="292"/>
        <end position="338"/>
    </location>
</feature>
<dbReference type="InterPro" id="IPR029365">
    <property type="entry name" value="TMEM238"/>
</dbReference>
<evidence type="ECO:0000313" key="3">
    <source>
        <dbReference type="EMBL" id="MEQ2190770.1"/>
    </source>
</evidence>
<feature type="transmembrane region" description="Helical" evidence="2">
    <location>
        <begin position="226"/>
        <end position="245"/>
    </location>
</feature>
<dbReference type="Proteomes" id="UP001434883">
    <property type="component" value="Unassembled WGS sequence"/>
</dbReference>
<reference evidence="3 4" key="1">
    <citation type="submission" date="2021-06" db="EMBL/GenBank/DDBJ databases">
        <authorList>
            <person name="Palmer J.M."/>
        </authorList>
    </citation>
    <scope>NUCLEOTIDE SEQUENCE [LARGE SCALE GENOMIC DNA]</scope>
    <source>
        <strain evidence="3 4">XC_2019</strain>
        <tissue evidence="3">Muscle</tissue>
    </source>
</reference>
<sequence length="338" mass="36974">MEELYGLSAEDMGQSLCSDQHTAAAASPGWAFLHKAITAMVMGFLMSAAGALLFLLHSVGVIDVSCSVASACLSIGLMFVVVGLVWIPILKQKHRRKQLSQGLGNECDVFVSDDVTEASDTVRLEWLLLITTCAHCTLNSHSRLFHARTQLHSPAALVGLALLLLLVWRISSAIMSTPVQIEPVMEKTYEGVGRCKCSFWFAVAHDILGVLIIMVGVFGGLVIHDVFIYGGAIIIFLSLIWWVFWYSGNIDVPPEELEDDVGLIKMKNRRLSRAVRRVSDRISNRIRNSFRKKDRTVEEGPSGAPGPSNSGTNVALSTIYDSPKGSSSKELVRETLSI</sequence>
<dbReference type="PANTHER" id="PTHR28613:SF9">
    <property type="entry name" value="TRANSMEMBRANE PROTEIN 238"/>
    <property type="match status" value="1"/>
</dbReference>
<dbReference type="Pfam" id="PF15099">
    <property type="entry name" value="PIRT"/>
    <property type="match status" value="1"/>
</dbReference>
<feature type="transmembrane region" description="Helical" evidence="2">
    <location>
        <begin position="155"/>
        <end position="179"/>
    </location>
</feature>
<comment type="caution">
    <text evidence="3">The sequence shown here is derived from an EMBL/GenBank/DDBJ whole genome shotgun (WGS) entry which is preliminary data.</text>
</comment>